<gene>
    <name evidence="3" type="ORF">FOJ82_07780</name>
</gene>
<feature type="transmembrane region" description="Helical" evidence="2">
    <location>
        <begin position="81"/>
        <end position="103"/>
    </location>
</feature>
<sequence length="139" mass="13796">MSQYATSPRPDDHHPLGGHGGPQPGPGMYQVQPPSAGHGDNPAGRAALAMAAVTVVVQVIGQVVFHSFLGTGQLSVGGVVSSWFGIGATVFALLALVLGIIGLRKPGAARGAAGVGLGVGAYVLVTGVVGLVANLLHYL</sequence>
<dbReference type="EMBL" id="VKKG01000002">
    <property type="protein sequence ID" value="TRY18992.1"/>
    <property type="molecule type" value="Genomic_DNA"/>
</dbReference>
<keyword evidence="2" id="KW-0472">Membrane</keyword>
<dbReference type="RefSeq" id="WP_143937884.1">
    <property type="nucleotide sequence ID" value="NZ_VKKG01000002.1"/>
</dbReference>
<keyword evidence="2" id="KW-0812">Transmembrane</keyword>
<feature type="transmembrane region" description="Helical" evidence="2">
    <location>
        <begin position="115"/>
        <end position="136"/>
    </location>
</feature>
<feature type="transmembrane region" description="Helical" evidence="2">
    <location>
        <begin position="47"/>
        <end position="69"/>
    </location>
</feature>
<protein>
    <submittedName>
        <fullName evidence="3">Uncharacterized protein</fullName>
    </submittedName>
</protein>
<dbReference type="Proteomes" id="UP000317638">
    <property type="component" value="Unassembled WGS sequence"/>
</dbReference>
<comment type="caution">
    <text evidence="3">The sequence shown here is derived from an EMBL/GenBank/DDBJ whole genome shotgun (WGS) entry which is preliminary data.</text>
</comment>
<keyword evidence="4" id="KW-1185">Reference proteome</keyword>
<evidence type="ECO:0000313" key="4">
    <source>
        <dbReference type="Proteomes" id="UP000317638"/>
    </source>
</evidence>
<evidence type="ECO:0000256" key="1">
    <source>
        <dbReference type="SAM" id="MobiDB-lite"/>
    </source>
</evidence>
<keyword evidence="2" id="KW-1133">Transmembrane helix</keyword>
<dbReference type="AlphaFoldDB" id="A0A553K2Q6"/>
<proteinExistence type="predicted"/>
<name>A0A553K2Q6_9ACTN</name>
<feature type="region of interest" description="Disordered" evidence="1">
    <location>
        <begin position="1"/>
        <end position="42"/>
    </location>
</feature>
<evidence type="ECO:0000256" key="2">
    <source>
        <dbReference type="SAM" id="Phobius"/>
    </source>
</evidence>
<organism evidence="3 4">
    <name type="scientific">Tessaracoccus rhinocerotis</name>
    <dbReference type="NCBI Taxonomy" id="1689449"/>
    <lineage>
        <taxon>Bacteria</taxon>
        <taxon>Bacillati</taxon>
        <taxon>Actinomycetota</taxon>
        <taxon>Actinomycetes</taxon>
        <taxon>Propionibacteriales</taxon>
        <taxon>Propionibacteriaceae</taxon>
        <taxon>Tessaracoccus</taxon>
    </lineage>
</organism>
<accession>A0A553K2Q6</accession>
<evidence type="ECO:0000313" key="3">
    <source>
        <dbReference type="EMBL" id="TRY18992.1"/>
    </source>
</evidence>
<reference evidence="3 4" key="1">
    <citation type="submission" date="2019-07" db="EMBL/GenBank/DDBJ databases">
        <authorList>
            <person name="Zhou L.-Y."/>
        </authorList>
    </citation>
    <scope>NUCLEOTIDE SEQUENCE [LARGE SCALE GENOMIC DNA]</scope>
    <source>
        <strain evidence="3 4">YIM 101269</strain>
    </source>
</reference>